<dbReference type="GO" id="GO:0005685">
    <property type="term" value="C:U1 snRNP"/>
    <property type="evidence" value="ECO:0007669"/>
    <property type="project" value="TreeGrafter"/>
</dbReference>
<evidence type="ECO:0000313" key="10">
    <source>
        <dbReference type="EMBL" id="WWC91393.1"/>
    </source>
</evidence>
<dbReference type="GeneID" id="91097006"/>
<feature type="region of interest" description="Disordered" evidence="7">
    <location>
        <begin position="65"/>
        <end position="110"/>
    </location>
</feature>
<feature type="region of interest" description="Disordered" evidence="7">
    <location>
        <begin position="122"/>
        <end position="158"/>
    </location>
</feature>
<feature type="domain" description="WW" evidence="8">
    <location>
        <begin position="52"/>
        <end position="78"/>
    </location>
</feature>
<dbReference type="GO" id="GO:0045292">
    <property type="term" value="P:mRNA cis splicing, via spliceosome"/>
    <property type="evidence" value="ECO:0007669"/>
    <property type="project" value="InterPro"/>
</dbReference>
<feature type="compositionally biased region" description="Polar residues" evidence="7">
    <location>
        <begin position="129"/>
        <end position="154"/>
    </location>
</feature>
<dbReference type="SUPFAM" id="SSF51045">
    <property type="entry name" value="WW domain"/>
    <property type="match status" value="2"/>
</dbReference>
<keyword evidence="2" id="KW-0507">mRNA processing</keyword>
<gene>
    <name evidence="10" type="ORF">L201_006337</name>
</gene>
<keyword evidence="5" id="KW-0539">Nucleus</keyword>
<dbReference type="SMART" id="SM00441">
    <property type="entry name" value="FF"/>
    <property type="match status" value="4"/>
</dbReference>
<feature type="compositionally biased region" description="Basic and acidic residues" evidence="7">
    <location>
        <begin position="643"/>
        <end position="719"/>
    </location>
</feature>
<dbReference type="GO" id="GO:0071004">
    <property type="term" value="C:U2-type prespliceosome"/>
    <property type="evidence" value="ECO:0007669"/>
    <property type="project" value="TreeGrafter"/>
</dbReference>
<dbReference type="Pfam" id="PF01846">
    <property type="entry name" value="FF"/>
    <property type="match status" value="2"/>
</dbReference>
<dbReference type="AlphaFoldDB" id="A0AAX4K3S4"/>
<dbReference type="PANTHER" id="PTHR11864">
    <property type="entry name" value="PRE-MRNA-PROCESSING PROTEIN PRP40"/>
    <property type="match status" value="1"/>
</dbReference>
<dbReference type="EMBL" id="CP144105">
    <property type="protein sequence ID" value="WWC91393.1"/>
    <property type="molecule type" value="Genomic_DNA"/>
</dbReference>
<name>A0AAX4K3S4_9TREE</name>
<evidence type="ECO:0000259" key="9">
    <source>
        <dbReference type="PROSITE" id="PS51676"/>
    </source>
</evidence>
<dbReference type="Gene3D" id="1.10.10.440">
    <property type="entry name" value="FF domain"/>
    <property type="match status" value="3"/>
</dbReference>
<dbReference type="PANTHER" id="PTHR11864:SF0">
    <property type="entry name" value="PRP40 PRE-MRNA PROCESSING FACTOR 40 HOMOLOG A (YEAST)"/>
    <property type="match status" value="1"/>
</dbReference>
<dbReference type="InterPro" id="IPR001202">
    <property type="entry name" value="WW_dom"/>
</dbReference>
<protein>
    <recommendedName>
        <fullName evidence="12">Pre-mRNA-processing factor 40</fullName>
    </recommendedName>
</protein>
<dbReference type="SUPFAM" id="SSF81698">
    <property type="entry name" value="FF domain"/>
    <property type="match status" value="4"/>
</dbReference>
<dbReference type="FunFam" id="1.10.10.440:FF:000013">
    <property type="entry name" value="pre-mRNA-processing protein 40A isoform X1"/>
    <property type="match status" value="1"/>
</dbReference>
<organism evidence="10 11">
    <name type="scientific">Kwoniella dendrophila CBS 6074</name>
    <dbReference type="NCBI Taxonomy" id="1295534"/>
    <lineage>
        <taxon>Eukaryota</taxon>
        <taxon>Fungi</taxon>
        <taxon>Dikarya</taxon>
        <taxon>Basidiomycota</taxon>
        <taxon>Agaricomycotina</taxon>
        <taxon>Tremellomycetes</taxon>
        <taxon>Tremellales</taxon>
        <taxon>Cryptococcaceae</taxon>
        <taxon>Kwoniella</taxon>
    </lineage>
</organism>
<evidence type="ECO:0008006" key="12">
    <source>
        <dbReference type="Google" id="ProtNLM"/>
    </source>
</evidence>
<dbReference type="InterPro" id="IPR002713">
    <property type="entry name" value="FF_domain"/>
</dbReference>
<keyword evidence="11" id="KW-1185">Reference proteome</keyword>
<dbReference type="RefSeq" id="XP_066078155.1">
    <property type="nucleotide sequence ID" value="XM_066222058.1"/>
</dbReference>
<dbReference type="Proteomes" id="UP001355207">
    <property type="component" value="Chromosome 8"/>
</dbReference>
<feature type="domain" description="FF" evidence="9">
    <location>
        <begin position="172"/>
        <end position="226"/>
    </location>
</feature>
<keyword evidence="6" id="KW-0175">Coiled coil</keyword>
<dbReference type="InterPro" id="IPR039726">
    <property type="entry name" value="Prp40-like"/>
</dbReference>
<reference evidence="10 11" key="1">
    <citation type="submission" date="2024-01" db="EMBL/GenBank/DDBJ databases">
        <title>Comparative genomics of Cryptococcus and Kwoniella reveals pathogenesis evolution and contrasting modes of karyotype evolution via chromosome fusion or intercentromeric recombination.</title>
        <authorList>
            <person name="Coelho M.A."/>
            <person name="David-Palma M."/>
            <person name="Shea T."/>
            <person name="Bowers K."/>
            <person name="McGinley-Smith S."/>
            <person name="Mohammad A.W."/>
            <person name="Gnirke A."/>
            <person name="Yurkov A.M."/>
            <person name="Nowrousian M."/>
            <person name="Sun S."/>
            <person name="Cuomo C.A."/>
            <person name="Heitman J."/>
        </authorList>
    </citation>
    <scope>NUCLEOTIDE SEQUENCE [LARGE SCALE GENOMIC DNA]</scope>
    <source>
        <strain evidence="10 11">CBS 6074</strain>
    </source>
</reference>
<feature type="domain" description="WW" evidence="8">
    <location>
        <begin position="11"/>
        <end position="38"/>
    </location>
</feature>
<dbReference type="GO" id="GO:0003723">
    <property type="term" value="F:RNA binding"/>
    <property type="evidence" value="ECO:0007669"/>
    <property type="project" value="TreeGrafter"/>
</dbReference>
<dbReference type="Gene3D" id="2.20.70.10">
    <property type="match status" value="2"/>
</dbReference>
<comment type="subcellular location">
    <subcellularLocation>
        <location evidence="1">Nucleus</location>
    </subcellularLocation>
</comment>
<dbReference type="InterPro" id="IPR036517">
    <property type="entry name" value="FF_domain_sf"/>
</dbReference>
<evidence type="ECO:0000256" key="2">
    <source>
        <dbReference type="ARBA" id="ARBA00022664"/>
    </source>
</evidence>
<evidence type="ECO:0000256" key="4">
    <source>
        <dbReference type="ARBA" id="ARBA00023187"/>
    </source>
</evidence>
<feature type="compositionally biased region" description="Basic and acidic residues" evidence="7">
    <location>
        <begin position="101"/>
        <end position="110"/>
    </location>
</feature>
<feature type="compositionally biased region" description="Basic and acidic residues" evidence="7">
    <location>
        <begin position="579"/>
        <end position="635"/>
    </location>
</feature>
<keyword evidence="3" id="KW-0677">Repeat</keyword>
<evidence type="ECO:0000256" key="6">
    <source>
        <dbReference type="SAM" id="Coils"/>
    </source>
</evidence>
<feature type="coiled-coil region" evidence="6">
    <location>
        <begin position="437"/>
        <end position="468"/>
    </location>
</feature>
<dbReference type="SMART" id="SM00456">
    <property type="entry name" value="WW"/>
    <property type="match status" value="2"/>
</dbReference>
<keyword evidence="4" id="KW-0508">mRNA splicing</keyword>
<dbReference type="PROSITE" id="PS51676">
    <property type="entry name" value="FF"/>
    <property type="match status" value="1"/>
</dbReference>
<evidence type="ECO:0000313" key="11">
    <source>
        <dbReference type="Proteomes" id="UP001355207"/>
    </source>
</evidence>
<sequence length="741" mass="88685">MAASPAEKSLWSEYTNSEGRKYWSHATTKQSVWEKPDELKSPFEKALAKTQWKQYTSKDRPYYVNTATKETKWDLPPELKELKEKIDREEERKAQGLGSPERSRSPTPEDIRELREAAANAIAPYGSLPPTTSTESPLSRNGSETPSQAQQQTPVIPAQEVIVMPPGGFADRAKAEEAFIYLLKREGINEQWTWDQTMRKIIMDPLYKALNSLAEKKGAFEKHINSIHESRRQAKQLRISKLRPIFHKLFASSSEIKSYSTMKTAERVFQNNRYWREAQYDERALILDEYVDDLRRMEEADERELRDRNVKTLSELIKTLDISVSTRWREAHDLIVSSEHFKSDRQLQKIETIDMIQVYDNYSRKLEIEHEEESKKIRIENIRKSRKSRDEFKVLLTELTEQGIINKNSRFSDIYHKYLKKDERYLNLLGLQGSNPLDLFMDQIDDLSEEIERSSEKLTRALQKENKQITLETTYEELESWVKDLKIENQFEERIRKEVFDSIHGTLKQAAEDEIRRNERRRRHRIDDLRYALKKVGRHIDLEMTYEEALPHMKDLPEFNDVTEEDDRKVAFEKFIKRQKEKLKEAESSEHGSTRDRERERERDRDRDRDRSDRDRSERDKERRYSTSKKDKDDDNSMDVDEKDISRKDRSDRKDKDRDERSERKDRERERDRDRDSRRDRDGDRDRDRRDRDRERERDRKRGSIEPEEGRDKDKERESKRRRMSSTSKKDNKDDVEEGEI</sequence>
<evidence type="ECO:0000256" key="1">
    <source>
        <dbReference type="ARBA" id="ARBA00004123"/>
    </source>
</evidence>
<evidence type="ECO:0000259" key="8">
    <source>
        <dbReference type="PROSITE" id="PS50020"/>
    </source>
</evidence>
<feature type="region of interest" description="Disordered" evidence="7">
    <location>
        <begin position="579"/>
        <end position="741"/>
    </location>
</feature>
<dbReference type="InterPro" id="IPR036020">
    <property type="entry name" value="WW_dom_sf"/>
</dbReference>
<evidence type="ECO:0000256" key="3">
    <source>
        <dbReference type="ARBA" id="ARBA00022737"/>
    </source>
</evidence>
<dbReference type="PROSITE" id="PS50020">
    <property type="entry name" value="WW_DOMAIN_2"/>
    <property type="match status" value="2"/>
</dbReference>
<evidence type="ECO:0000256" key="7">
    <source>
        <dbReference type="SAM" id="MobiDB-lite"/>
    </source>
</evidence>
<dbReference type="FunFam" id="2.20.70.10:FF:000107">
    <property type="entry name" value="Chromosome 19, whole genome shotgun sequence"/>
    <property type="match status" value="1"/>
</dbReference>
<accession>A0AAX4K3S4</accession>
<evidence type="ECO:0000256" key="5">
    <source>
        <dbReference type="ARBA" id="ARBA00023242"/>
    </source>
</evidence>
<feature type="compositionally biased region" description="Basic and acidic residues" evidence="7">
    <location>
        <begin position="69"/>
        <end position="94"/>
    </location>
</feature>
<dbReference type="CDD" id="cd00201">
    <property type="entry name" value="WW"/>
    <property type="match status" value="2"/>
</dbReference>
<proteinExistence type="predicted"/>